<feature type="signal peptide" evidence="1">
    <location>
        <begin position="1"/>
        <end position="23"/>
    </location>
</feature>
<evidence type="ECO:0000313" key="3">
    <source>
        <dbReference type="Proteomes" id="UP000017938"/>
    </source>
</evidence>
<gene>
    <name evidence="2" type="ORF">BN580_00532</name>
</gene>
<sequence>MKKIIAFIVCAVMICTAAIGVCAADVRPTEVVAESGKHLVIKTGTAEMFSWDGLFQAGLQYGSIENGTLKLPKSDDRKVISVYYDQGTTVKNEGEAHWDDSYSIDTKAYKYFTVTYKSAGKFTLHWMFSYNTADGSEFDANGMNPDFVLPASADWTTAIIAIPADKVSKDIGVSKVTRLDLLSAEADAYVKDIGFFATEAGAKAYYGNGGGEITPPAPDTADCVAAAVVIAAVSAAAVLAAKKKR</sequence>
<name>R6U0B9_9BACT</name>
<accession>R6U0B9</accession>
<evidence type="ECO:0000256" key="1">
    <source>
        <dbReference type="SAM" id="SignalP"/>
    </source>
</evidence>
<keyword evidence="1" id="KW-0732">Signal</keyword>
<reference evidence="2" key="1">
    <citation type="submission" date="2012-11" db="EMBL/GenBank/DDBJ databases">
        <title>Dependencies among metagenomic species, viruses, plasmids and units of genetic variation.</title>
        <authorList>
            <person name="Nielsen H.B."/>
            <person name="Almeida M."/>
            <person name="Juncker A.S."/>
            <person name="Rasmussen S."/>
            <person name="Li J."/>
            <person name="Sunagawa S."/>
            <person name="Plichta D."/>
            <person name="Gautier L."/>
            <person name="Le Chatelier E."/>
            <person name="Peletier E."/>
            <person name="Bonde I."/>
            <person name="Nielsen T."/>
            <person name="Manichanh C."/>
            <person name="Arumugam M."/>
            <person name="Batto J."/>
            <person name="Santos M.B.Q.D."/>
            <person name="Blom N."/>
            <person name="Borruel N."/>
            <person name="Burgdorf K.S."/>
            <person name="Boumezbeur F."/>
            <person name="Casellas F."/>
            <person name="Dore J."/>
            <person name="Guarner F."/>
            <person name="Hansen T."/>
            <person name="Hildebrand F."/>
            <person name="Kaas R.S."/>
            <person name="Kennedy S."/>
            <person name="Kristiansen K."/>
            <person name="Kultima J.R."/>
            <person name="Leonard P."/>
            <person name="Levenez F."/>
            <person name="Lund O."/>
            <person name="Moumen B."/>
            <person name="Le Paslier D."/>
            <person name="Pons N."/>
            <person name="Pedersen O."/>
            <person name="Prifti E."/>
            <person name="Qin J."/>
            <person name="Raes J."/>
            <person name="Tap J."/>
            <person name="Tims S."/>
            <person name="Ussery D.W."/>
            <person name="Yamada T."/>
            <person name="MetaHit consortium"/>
            <person name="Renault P."/>
            <person name="Sicheritz-Ponten T."/>
            <person name="Bork P."/>
            <person name="Wang J."/>
            <person name="Brunak S."/>
            <person name="Ehrlich S.D."/>
        </authorList>
    </citation>
    <scope>NUCLEOTIDE SEQUENCE [LARGE SCALE GENOMIC DNA]</scope>
</reference>
<protein>
    <submittedName>
        <fullName evidence="2">Uncharacterized protein</fullName>
    </submittedName>
</protein>
<organism evidence="2 3">
    <name type="scientific">Candidatus Colimorpha enterica</name>
    <dbReference type="NCBI Taxonomy" id="3083063"/>
    <lineage>
        <taxon>Bacteria</taxon>
        <taxon>Pseudomonadati</taxon>
        <taxon>Bacteroidota</taxon>
        <taxon>Bacteroidia</taxon>
        <taxon>Bacteroidales</taxon>
        <taxon>Candidatus Colimorpha</taxon>
    </lineage>
</organism>
<comment type="caution">
    <text evidence="2">The sequence shown here is derived from an EMBL/GenBank/DDBJ whole genome shotgun (WGS) entry which is preliminary data.</text>
</comment>
<feature type="chain" id="PRO_5004419959" evidence="1">
    <location>
        <begin position="24"/>
        <end position="245"/>
    </location>
</feature>
<dbReference type="Proteomes" id="UP000017938">
    <property type="component" value="Unassembled WGS sequence"/>
</dbReference>
<proteinExistence type="predicted"/>
<dbReference type="EMBL" id="CBFW010000452">
    <property type="protein sequence ID" value="CDC77910.1"/>
    <property type="molecule type" value="Genomic_DNA"/>
</dbReference>
<dbReference type="STRING" id="1263015.BN580_00532"/>
<dbReference type="AlphaFoldDB" id="R6U0B9"/>
<evidence type="ECO:0000313" key="2">
    <source>
        <dbReference type="EMBL" id="CDC77910.1"/>
    </source>
</evidence>